<name>A0AAV5RB56_PICKL</name>
<reference evidence="5 6" key="1">
    <citation type="journal article" date="2023" name="Elife">
        <title>Identification of key yeast species and microbe-microbe interactions impacting larval growth of Drosophila in the wild.</title>
        <authorList>
            <person name="Mure A."/>
            <person name="Sugiura Y."/>
            <person name="Maeda R."/>
            <person name="Honda K."/>
            <person name="Sakurai N."/>
            <person name="Takahashi Y."/>
            <person name="Watada M."/>
            <person name="Katoh T."/>
            <person name="Gotoh A."/>
            <person name="Gotoh Y."/>
            <person name="Taniguchi I."/>
            <person name="Nakamura K."/>
            <person name="Hayashi T."/>
            <person name="Katayama T."/>
            <person name="Uemura T."/>
            <person name="Hattori Y."/>
        </authorList>
    </citation>
    <scope>NUCLEOTIDE SEQUENCE [LARGE SCALE GENOMIC DNA]</scope>
    <source>
        <strain evidence="5 6">PK-24</strain>
    </source>
</reference>
<comment type="caution">
    <text evidence="5">The sequence shown here is derived from an EMBL/GenBank/DDBJ whole genome shotgun (WGS) entry which is preliminary data.</text>
</comment>
<evidence type="ECO:0000256" key="2">
    <source>
        <dbReference type="ARBA" id="ARBA00023054"/>
    </source>
</evidence>
<keyword evidence="4" id="KW-0812">Transmembrane</keyword>
<dbReference type="PANTHER" id="PTHR12499:SF0">
    <property type="entry name" value="OPTIC ATROPHY 3 PROTEIN"/>
    <property type="match status" value="1"/>
</dbReference>
<sequence length="178" mass="20472">MAGPPLRLLSLFVKQLSKPLALGINALAIRNNSIRNICINTVKLTQNWNSELEKTLLVTNNEDNDKNNYNVQHGSFIISEIMLYTITTLFIILEAQKTKNSNIERHNQLNDDILLLQDEIEHLKNELKKQKIEISQYDPPNNINPIVLQIKSNGENHSIICHDNDKCPELISFLKKYK</sequence>
<protein>
    <recommendedName>
        <fullName evidence="7">OPA3-like protein</fullName>
    </recommendedName>
</protein>
<evidence type="ECO:0000313" key="5">
    <source>
        <dbReference type="EMBL" id="GMM48704.1"/>
    </source>
</evidence>
<keyword evidence="4" id="KW-0472">Membrane</keyword>
<dbReference type="GO" id="GO:0005739">
    <property type="term" value="C:mitochondrion"/>
    <property type="evidence" value="ECO:0007669"/>
    <property type="project" value="TreeGrafter"/>
</dbReference>
<proteinExistence type="inferred from homology"/>
<dbReference type="Pfam" id="PF07047">
    <property type="entry name" value="OPA3"/>
    <property type="match status" value="1"/>
</dbReference>
<evidence type="ECO:0000256" key="4">
    <source>
        <dbReference type="SAM" id="Phobius"/>
    </source>
</evidence>
<evidence type="ECO:0008006" key="7">
    <source>
        <dbReference type="Google" id="ProtNLM"/>
    </source>
</evidence>
<dbReference type="GO" id="GO:0019216">
    <property type="term" value="P:regulation of lipid metabolic process"/>
    <property type="evidence" value="ECO:0007669"/>
    <property type="project" value="TreeGrafter"/>
</dbReference>
<dbReference type="InterPro" id="IPR010754">
    <property type="entry name" value="OPA3-like"/>
</dbReference>
<organism evidence="5 6">
    <name type="scientific">Pichia kluyveri</name>
    <name type="common">Yeast</name>
    <dbReference type="NCBI Taxonomy" id="36015"/>
    <lineage>
        <taxon>Eukaryota</taxon>
        <taxon>Fungi</taxon>
        <taxon>Dikarya</taxon>
        <taxon>Ascomycota</taxon>
        <taxon>Saccharomycotina</taxon>
        <taxon>Pichiomycetes</taxon>
        <taxon>Pichiales</taxon>
        <taxon>Pichiaceae</taxon>
        <taxon>Pichia</taxon>
    </lineage>
</organism>
<evidence type="ECO:0000256" key="3">
    <source>
        <dbReference type="SAM" id="Coils"/>
    </source>
</evidence>
<dbReference type="EMBL" id="BTGB01000009">
    <property type="protein sequence ID" value="GMM48704.1"/>
    <property type="molecule type" value="Genomic_DNA"/>
</dbReference>
<feature type="coiled-coil region" evidence="3">
    <location>
        <begin position="106"/>
        <end position="133"/>
    </location>
</feature>
<keyword evidence="2 3" id="KW-0175">Coiled coil</keyword>
<dbReference type="PANTHER" id="PTHR12499">
    <property type="entry name" value="OPTIC ATROPHY 3 PROTEIN OPA3"/>
    <property type="match status" value="1"/>
</dbReference>
<keyword evidence="4" id="KW-1133">Transmembrane helix</keyword>
<comment type="similarity">
    <text evidence="1">Belongs to the OPA3 family.</text>
</comment>
<evidence type="ECO:0000313" key="6">
    <source>
        <dbReference type="Proteomes" id="UP001378960"/>
    </source>
</evidence>
<evidence type="ECO:0000256" key="1">
    <source>
        <dbReference type="ARBA" id="ARBA00007584"/>
    </source>
</evidence>
<dbReference type="AlphaFoldDB" id="A0AAV5RB56"/>
<accession>A0AAV5RB56</accession>
<keyword evidence="6" id="KW-1185">Reference proteome</keyword>
<gene>
    <name evidence="5" type="ORF">DAPK24_053020</name>
</gene>
<feature type="transmembrane region" description="Helical" evidence="4">
    <location>
        <begin position="74"/>
        <end position="93"/>
    </location>
</feature>
<dbReference type="Proteomes" id="UP001378960">
    <property type="component" value="Unassembled WGS sequence"/>
</dbReference>